<reference evidence="3" key="2">
    <citation type="submission" date="2025-08" db="UniProtKB">
        <authorList>
            <consortium name="RefSeq"/>
        </authorList>
    </citation>
    <scope>IDENTIFICATION</scope>
    <source>
        <tissue evidence="3">Leaf</tissue>
    </source>
</reference>
<name>A0A6P5FTQ9_ANACO</name>
<protein>
    <submittedName>
        <fullName evidence="3">Uncharacterized protein LOC109718073</fullName>
    </submittedName>
</protein>
<feature type="compositionally biased region" description="Low complexity" evidence="1">
    <location>
        <begin position="37"/>
        <end position="64"/>
    </location>
</feature>
<feature type="compositionally biased region" description="Polar residues" evidence="1">
    <location>
        <begin position="71"/>
        <end position="80"/>
    </location>
</feature>
<dbReference type="OrthoDB" id="688136at2759"/>
<dbReference type="GeneID" id="109718073"/>
<feature type="compositionally biased region" description="Basic and acidic residues" evidence="1">
    <location>
        <begin position="89"/>
        <end position="122"/>
    </location>
</feature>
<dbReference type="AlphaFoldDB" id="A0A6P5FTQ9"/>
<organism evidence="2 3">
    <name type="scientific">Ananas comosus</name>
    <name type="common">Pineapple</name>
    <name type="synonym">Ananas ananas</name>
    <dbReference type="NCBI Taxonomy" id="4615"/>
    <lineage>
        <taxon>Eukaryota</taxon>
        <taxon>Viridiplantae</taxon>
        <taxon>Streptophyta</taxon>
        <taxon>Embryophyta</taxon>
        <taxon>Tracheophyta</taxon>
        <taxon>Spermatophyta</taxon>
        <taxon>Magnoliopsida</taxon>
        <taxon>Liliopsida</taxon>
        <taxon>Poales</taxon>
        <taxon>Bromeliaceae</taxon>
        <taxon>Bromelioideae</taxon>
        <taxon>Ananas</taxon>
    </lineage>
</organism>
<reference evidence="2" key="1">
    <citation type="journal article" date="2015" name="Nat. Genet.">
        <title>The pineapple genome and the evolution of CAM photosynthesis.</title>
        <authorList>
            <person name="Ming R."/>
            <person name="VanBuren R."/>
            <person name="Wai C.M."/>
            <person name="Tang H."/>
            <person name="Schatz M.C."/>
            <person name="Bowers J.E."/>
            <person name="Lyons E."/>
            <person name="Wang M.L."/>
            <person name="Chen J."/>
            <person name="Biggers E."/>
            <person name="Zhang J."/>
            <person name="Huang L."/>
            <person name="Zhang L."/>
            <person name="Miao W."/>
            <person name="Zhang J."/>
            <person name="Ye Z."/>
            <person name="Miao C."/>
            <person name="Lin Z."/>
            <person name="Wang H."/>
            <person name="Zhou H."/>
            <person name="Yim W.C."/>
            <person name="Priest H.D."/>
            <person name="Zheng C."/>
            <person name="Woodhouse M."/>
            <person name="Edger P.P."/>
            <person name="Guyot R."/>
            <person name="Guo H.B."/>
            <person name="Guo H."/>
            <person name="Zheng G."/>
            <person name="Singh R."/>
            <person name="Sharma A."/>
            <person name="Min X."/>
            <person name="Zheng Y."/>
            <person name="Lee H."/>
            <person name="Gurtowski J."/>
            <person name="Sedlazeck F.J."/>
            <person name="Harkess A."/>
            <person name="McKain M.R."/>
            <person name="Liao Z."/>
            <person name="Fang J."/>
            <person name="Liu J."/>
            <person name="Zhang X."/>
            <person name="Zhang Q."/>
            <person name="Hu W."/>
            <person name="Qin Y."/>
            <person name="Wang K."/>
            <person name="Chen L.Y."/>
            <person name="Shirley N."/>
            <person name="Lin Y.R."/>
            <person name="Liu L.Y."/>
            <person name="Hernandez A.G."/>
            <person name="Wright C.L."/>
            <person name="Bulone V."/>
            <person name="Tuskan G.A."/>
            <person name="Heath K."/>
            <person name="Zee F."/>
            <person name="Moore P.H."/>
            <person name="Sunkar R."/>
            <person name="Leebens-Mack J.H."/>
            <person name="Mockler T."/>
            <person name="Bennetzen J.L."/>
            <person name="Freeling M."/>
            <person name="Sankoff D."/>
            <person name="Paterson A.H."/>
            <person name="Zhu X."/>
            <person name="Yang X."/>
            <person name="Smith J.A."/>
            <person name="Cushman J.C."/>
            <person name="Paull R.E."/>
            <person name="Yu Q."/>
        </authorList>
    </citation>
    <scope>NUCLEOTIDE SEQUENCE [LARGE SCALE GENOMIC DNA]</scope>
    <source>
        <strain evidence="2">cv. F153</strain>
    </source>
</reference>
<dbReference type="RefSeq" id="XP_020099676.1">
    <property type="nucleotide sequence ID" value="XM_020244087.1"/>
</dbReference>
<gene>
    <name evidence="3" type="primary">LOC109718073</name>
</gene>
<sequence>MWRSQEWEERCRKHFEHKQSKGVCPYCLREKLIHLSASSSASTTANASSSSSSSPTDSSGCAASPPGEEPNFTNNSQQLFKENMVTKAEATKETTRSLSLDVKENKAEEKQGREEENMEKKEQKKKKRFWAKLLHSKTMKEKSSTKWMFY</sequence>
<keyword evidence="2" id="KW-1185">Reference proteome</keyword>
<evidence type="ECO:0000313" key="2">
    <source>
        <dbReference type="Proteomes" id="UP000515123"/>
    </source>
</evidence>
<dbReference type="PANTHER" id="PTHR34046">
    <property type="entry name" value="OS06G0218800 PROTEIN"/>
    <property type="match status" value="1"/>
</dbReference>
<dbReference type="PANTHER" id="PTHR34046:SF19">
    <property type="entry name" value="RAPIDLY ELICITED PROTEIN, PUTATIVE-RELATED"/>
    <property type="match status" value="1"/>
</dbReference>
<feature type="region of interest" description="Disordered" evidence="1">
    <location>
        <begin position="37"/>
        <end position="127"/>
    </location>
</feature>
<proteinExistence type="predicted"/>
<evidence type="ECO:0000256" key="1">
    <source>
        <dbReference type="SAM" id="MobiDB-lite"/>
    </source>
</evidence>
<evidence type="ECO:0000313" key="3">
    <source>
        <dbReference type="RefSeq" id="XP_020099676.1"/>
    </source>
</evidence>
<dbReference type="Proteomes" id="UP000515123">
    <property type="component" value="Linkage group 12"/>
</dbReference>
<accession>A0A6P5FTQ9</accession>